<dbReference type="GO" id="GO:0005737">
    <property type="term" value="C:cytoplasm"/>
    <property type="evidence" value="ECO:0007669"/>
    <property type="project" value="TreeGrafter"/>
</dbReference>
<dbReference type="PANTHER" id="PTHR20857:SF15">
    <property type="entry name" value="THIAMINE-PHOSPHATE SYNTHASE"/>
    <property type="match status" value="1"/>
</dbReference>
<dbReference type="CDD" id="cd00564">
    <property type="entry name" value="TMP_TenI"/>
    <property type="match status" value="1"/>
</dbReference>
<name>A0A7W6REB8_9PROT</name>
<comment type="caution">
    <text evidence="4">The sequence shown here is derived from an EMBL/GenBank/DDBJ whole genome shotgun (WGS) entry which is preliminary data.</text>
</comment>
<dbReference type="GO" id="GO:0004789">
    <property type="term" value="F:thiamine-phosphate diphosphorylase activity"/>
    <property type="evidence" value="ECO:0007669"/>
    <property type="project" value="UniProtKB-EC"/>
</dbReference>
<dbReference type="InterPro" id="IPR022998">
    <property type="entry name" value="ThiamineP_synth_TenI"/>
</dbReference>
<evidence type="ECO:0000259" key="3">
    <source>
        <dbReference type="Pfam" id="PF02581"/>
    </source>
</evidence>
<gene>
    <name evidence="4" type="ORF">GGD89_002618</name>
</gene>
<dbReference type="InterPro" id="IPR036206">
    <property type="entry name" value="ThiamineP_synth_sf"/>
</dbReference>
<proteinExistence type="predicted"/>
<evidence type="ECO:0000313" key="4">
    <source>
        <dbReference type="EMBL" id="MBB4266980.1"/>
    </source>
</evidence>
<dbReference type="Proteomes" id="UP000554286">
    <property type="component" value="Unassembled WGS sequence"/>
</dbReference>
<dbReference type="Pfam" id="PF02581">
    <property type="entry name" value="TMP-TENI"/>
    <property type="match status" value="1"/>
</dbReference>
<keyword evidence="2" id="KW-0784">Thiamine biosynthesis</keyword>
<evidence type="ECO:0000256" key="2">
    <source>
        <dbReference type="ARBA" id="ARBA00022977"/>
    </source>
</evidence>
<accession>A0A7W6REB8</accession>
<dbReference type="SUPFAM" id="SSF51391">
    <property type="entry name" value="Thiamin phosphate synthase"/>
    <property type="match status" value="1"/>
</dbReference>
<evidence type="ECO:0000313" key="5">
    <source>
        <dbReference type="Proteomes" id="UP000554286"/>
    </source>
</evidence>
<organism evidence="4 5">
    <name type="scientific">Roseospira visakhapatnamensis</name>
    <dbReference type="NCBI Taxonomy" id="390880"/>
    <lineage>
        <taxon>Bacteria</taxon>
        <taxon>Pseudomonadati</taxon>
        <taxon>Pseudomonadota</taxon>
        <taxon>Alphaproteobacteria</taxon>
        <taxon>Rhodospirillales</taxon>
        <taxon>Rhodospirillaceae</taxon>
        <taxon>Roseospira</taxon>
    </lineage>
</organism>
<dbReference type="Gene3D" id="3.20.20.70">
    <property type="entry name" value="Aldolase class I"/>
    <property type="match status" value="1"/>
</dbReference>
<keyword evidence="4" id="KW-0808">Transferase</keyword>
<feature type="domain" description="Thiamine phosphate synthase/TenI" evidence="3">
    <location>
        <begin position="51"/>
        <end position="205"/>
    </location>
</feature>
<dbReference type="GO" id="GO:0009228">
    <property type="term" value="P:thiamine biosynthetic process"/>
    <property type="evidence" value="ECO:0007669"/>
    <property type="project" value="UniProtKB-KW"/>
</dbReference>
<dbReference type="AlphaFoldDB" id="A0A7W6REB8"/>
<dbReference type="EC" id="2.5.1.3" evidence="4"/>
<protein>
    <submittedName>
        <fullName evidence="4">Thiamine-phosphate pyrophosphorylase</fullName>
        <ecNumber evidence="4">2.5.1.3</ecNumber>
    </submittedName>
</protein>
<comment type="pathway">
    <text evidence="1">Cofactor biosynthesis; thiamine diphosphate biosynthesis.</text>
</comment>
<dbReference type="PANTHER" id="PTHR20857">
    <property type="entry name" value="THIAMINE-PHOSPHATE PYROPHOSPHORYLASE"/>
    <property type="match status" value="1"/>
</dbReference>
<sequence>MTGTLAEAAARLKPARTRHGRDLPRLWLVSDPQRLPDPAPALHRAPRGAALLWRPYDLPPAEARTRGRRLRRLTRQRGVTFVVAGDVRLAAILGADGLHLSEGLARHGVLAAVLAWRHRKGGRLLTIASHGARALARAGDLDADAVLLSPAFPTASHPGAPTLGPVRVARLARAASCPVIALGGITPETARRLPPGAVSGLAAVGAWRPTPP</sequence>
<dbReference type="InterPro" id="IPR013785">
    <property type="entry name" value="Aldolase_TIM"/>
</dbReference>
<reference evidence="4 5" key="1">
    <citation type="submission" date="2020-08" db="EMBL/GenBank/DDBJ databases">
        <title>Genome sequencing of Purple Non-Sulfur Bacteria from various extreme environments.</title>
        <authorList>
            <person name="Mayer M."/>
        </authorList>
    </citation>
    <scope>NUCLEOTIDE SEQUENCE [LARGE SCALE GENOMIC DNA]</scope>
    <source>
        <strain evidence="4 5">JA131</strain>
    </source>
</reference>
<keyword evidence="5" id="KW-1185">Reference proteome</keyword>
<dbReference type="EMBL" id="JACIGK010000020">
    <property type="protein sequence ID" value="MBB4266980.1"/>
    <property type="molecule type" value="Genomic_DNA"/>
</dbReference>
<dbReference type="RefSeq" id="WP_184045930.1">
    <property type="nucleotide sequence ID" value="NZ_JACIGK010000020.1"/>
</dbReference>
<evidence type="ECO:0000256" key="1">
    <source>
        <dbReference type="ARBA" id="ARBA00004948"/>
    </source>
</evidence>